<evidence type="ECO:0000256" key="7">
    <source>
        <dbReference type="ARBA" id="ARBA00023180"/>
    </source>
</evidence>
<evidence type="ECO:0000259" key="11">
    <source>
        <dbReference type="SMART" id="SM00635"/>
    </source>
</evidence>
<feature type="chain" id="PRO_5035187471" evidence="10">
    <location>
        <begin position="28"/>
        <end position="2035"/>
    </location>
</feature>
<dbReference type="InterPro" id="IPR045197">
    <property type="entry name" value="NUP210-like"/>
</dbReference>
<dbReference type="Pfam" id="PF24935">
    <property type="entry name" value="Ig_NUP210_6th"/>
    <property type="match status" value="2"/>
</dbReference>
<dbReference type="Pfam" id="PF22967">
    <property type="entry name" value="Ig_NUP210_1st"/>
    <property type="match status" value="1"/>
</dbReference>
<dbReference type="Pfam" id="PF26183">
    <property type="entry name" value="Ig_NUP210_14th"/>
    <property type="match status" value="1"/>
</dbReference>
<proteinExistence type="inferred from homology"/>
<keyword evidence="4 10" id="KW-0732">Signal</keyword>
<evidence type="ECO:0000256" key="1">
    <source>
        <dbReference type="ARBA" id="ARBA00004590"/>
    </source>
</evidence>
<dbReference type="InterPro" id="IPR008964">
    <property type="entry name" value="Invasin/intimin_cell_adhesion"/>
</dbReference>
<dbReference type="Pfam" id="PF22963">
    <property type="entry name" value="Ig_NUP210_3rd"/>
    <property type="match status" value="1"/>
</dbReference>
<dbReference type="Pfam" id="PF26182">
    <property type="entry name" value="Ig_NUP210_5th"/>
    <property type="match status" value="1"/>
</dbReference>
<feature type="transmembrane region" description="Helical" evidence="9">
    <location>
        <begin position="1988"/>
        <end position="2010"/>
    </location>
</feature>
<evidence type="ECO:0000313" key="12">
    <source>
        <dbReference type="EMBL" id="KAG8516908.1"/>
    </source>
</evidence>
<dbReference type="OrthoDB" id="361283at2759"/>
<evidence type="ECO:0000256" key="2">
    <source>
        <dbReference type="ARBA" id="ARBA00007313"/>
    </source>
</evidence>
<dbReference type="InterPro" id="IPR003343">
    <property type="entry name" value="Big_2"/>
</dbReference>
<evidence type="ECO:0000256" key="3">
    <source>
        <dbReference type="ARBA" id="ARBA00022692"/>
    </source>
</evidence>
<comment type="caution">
    <text evidence="12">The sequence shown here is derived from an EMBL/GenBank/DDBJ whole genome shotgun (WGS) entry which is preliminary data.</text>
</comment>
<keyword evidence="7" id="KW-0325">Glycoprotein</keyword>
<evidence type="ECO:0000256" key="9">
    <source>
        <dbReference type="SAM" id="Phobius"/>
    </source>
</evidence>
<dbReference type="SUPFAM" id="SSF49373">
    <property type="entry name" value="Invasin/intimin cell-adhesion fragments"/>
    <property type="match status" value="1"/>
</dbReference>
<dbReference type="Pfam" id="PF22959">
    <property type="entry name" value="Ig_NUP210_15th"/>
    <property type="match status" value="1"/>
</dbReference>
<comment type="similarity">
    <text evidence="2">Belongs to the NUP210 family.</text>
</comment>
<dbReference type="InterPro" id="IPR055099">
    <property type="entry name" value="Ig_NUP210_7th"/>
</dbReference>
<reference evidence="12" key="1">
    <citation type="journal article" date="2021" name="Evol. Appl.">
        <title>The genome of the Pyrenean desman and the effects of bottlenecks and inbreeding on the genomic landscape of an endangered species.</title>
        <authorList>
            <person name="Escoda L."/>
            <person name="Castresana J."/>
        </authorList>
    </citation>
    <scope>NUCLEOTIDE SEQUENCE</scope>
    <source>
        <strain evidence="12">IBE-C5619</strain>
    </source>
</reference>
<dbReference type="Pfam" id="PF22962">
    <property type="entry name" value="Ig_NUP210_7th"/>
    <property type="match status" value="1"/>
</dbReference>
<dbReference type="Proteomes" id="UP000700334">
    <property type="component" value="Unassembled WGS sequence"/>
</dbReference>
<keyword evidence="8" id="KW-0539">Nucleus</keyword>
<dbReference type="Pfam" id="PF22969">
    <property type="entry name" value="Ig_NUP210_2nd"/>
    <property type="match status" value="1"/>
</dbReference>
<feature type="signal peptide" evidence="10">
    <location>
        <begin position="1"/>
        <end position="27"/>
    </location>
</feature>
<dbReference type="InterPro" id="IPR055096">
    <property type="entry name" value="Ig_NUP210_1st"/>
</dbReference>
<dbReference type="InterPro" id="IPR056898">
    <property type="entry name" value="Ig_NUP210_6th"/>
</dbReference>
<dbReference type="GO" id="GO:0005643">
    <property type="term" value="C:nuclear pore"/>
    <property type="evidence" value="ECO:0007669"/>
    <property type="project" value="TreeGrafter"/>
</dbReference>
<dbReference type="InterPro" id="IPR056897">
    <property type="entry name" value="Ig_NUP210_4th"/>
</dbReference>
<dbReference type="InterPro" id="IPR055095">
    <property type="entry name" value="NUP210_Ig_C"/>
</dbReference>
<dbReference type="Pfam" id="PF02368">
    <property type="entry name" value="Big_2"/>
    <property type="match status" value="1"/>
</dbReference>
<keyword evidence="13" id="KW-1185">Reference proteome</keyword>
<evidence type="ECO:0000256" key="6">
    <source>
        <dbReference type="ARBA" id="ARBA00023136"/>
    </source>
</evidence>
<gene>
    <name evidence="12" type="ORF">J0S82_013463</name>
</gene>
<keyword evidence="6 9" id="KW-0472">Membrane</keyword>
<keyword evidence="5 9" id="KW-1133">Transmembrane helix</keyword>
<dbReference type="Pfam" id="PF26184">
    <property type="entry name" value="Ig_NUP210_8th"/>
    <property type="match status" value="1"/>
</dbReference>
<evidence type="ECO:0000313" key="13">
    <source>
        <dbReference type="Proteomes" id="UP000700334"/>
    </source>
</evidence>
<dbReference type="InterPro" id="IPR055094">
    <property type="entry name" value="NUP210_Ig15"/>
</dbReference>
<keyword evidence="3 9" id="KW-0812">Transmembrane</keyword>
<dbReference type="PANTHER" id="PTHR23019:SF2">
    <property type="entry name" value="NUCLEAR PORE MEMBRANE GLYCOPROTEIN 210"/>
    <property type="match status" value="1"/>
</dbReference>
<dbReference type="InterPro" id="IPR055098">
    <property type="entry name" value="Ig_NUP210_3rd"/>
</dbReference>
<dbReference type="Pfam" id="PF22957">
    <property type="entry name" value="NUP210_Ig"/>
    <property type="match status" value="1"/>
</dbReference>
<dbReference type="InterPro" id="IPR055097">
    <property type="entry name" value="Ig_NUP210_2nd"/>
</dbReference>
<dbReference type="InterPro" id="IPR057586">
    <property type="entry name" value="Ig_NUP210_16th"/>
</dbReference>
<dbReference type="InterPro" id="IPR056899">
    <property type="entry name" value="Ig_NUP210_9th"/>
</dbReference>
<name>A0A8J6DSP3_GALPY</name>
<dbReference type="Pfam" id="PF24902">
    <property type="entry name" value="Ig_NUP210_9th"/>
    <property type="match status" value="1"/>
</dbReference>
<dbReference type="Pfam" id="PF26181">
    <property type="entry name" value="Ig_NUP210_13th"/>
    <property type="match status" value="2"/>
</dbReference>
<sequence>MAAPGGWLPPLLLALSGLLALGPTAAAAKLNIPKVLLPFTRATRVNFTLEASEGCYRWSSTRPEVASIEPLGPDEQQCSQKAVVQARLSQPARLTSIIFAEDVTTGQVLRCDAIVDLIHGIQIVSTTRELYLEDSPLELKIQALDSEGNTFSTLAGLVFDWTIVKDTEASGFSDSHNALRILTFLESTYIPPSYISEMEKAAKQGDTILVSGMKTGSSKLKARIQEAVYKNVHPAEVRLLILENILLNPAYDVYLMVGTSIRYKVQKIRQGKITELSMPSDQYELQLQNDVRGPEGDAGRPVAVLAQDTSTVTAVQLGQTSLVLGHRSILSRGRHACIRMQGVSRLPNSTIYVVEPGYLGFAVHPGDRWVLETGCLYEITVEVLDKSGNKVYLSDNIRIETVLPPEFFEVLSSSQNGSYHHDGGVHTLRVPVWNQQDVEIHVPITLYPGILTFPWQPKTGAYQYTIQAHGGSGNFSWSSSNYLVATVTVKGVMTTGSDTGLSVIQAHDVQNPLHFGEMKRAEPLRTVQVYVIEPSSMEFAPCQVEAQVGQILELPLRINGLMPGGASEVVTLSDCSHFDLAVEVENQGVFQPLPDPCASCLRERKKRQHRGIVDTLCLLGHLVRSVLVPAVGFHVRLQNETAGPLQGWTAVPLERRGSVRGGRQCLWWSEPPLSPRGPGDGLRLIRDSGFAALAGRLPPGAEHCSGVKVRGEAQGYTALLVSYKHGHIHLSARITIAAYLPLKAVDPSSVALVTLGSSKEMLFEGGPRPWVLEPSKFFRNVTSEDMDSVSLALFGPLASRNYQQHWILATCLALGEQVIALSVGNRPSVTSPFPVVEPSVVKFVCAPPSRLTLTPVYASPQLDLSCPLLQQNKQVVPVSSHRNPLLDLAAYDQQGRRFDNFSSLSIQWESTRPLLASIELDLPMQLVSQDDGSGQKKLHGLQAISVHEASGATAVSATATSYQQSHLGTARVKQPHDPLAPVSASIELILVEDVRVSPEEVTIYNHPGVQAELHIREGSGYFFLNSSTAEVVKVAYQEARGIAVVHPLLPGTSTVLIHDLCLVFPAPARANIFVSDIQELYVRVVDKVEIGKTVKAYVRVLDLHKKPFLAKYFAFMDLKLRAASQIVTLVALDEALDNYTAAFRVHGVAIGQTSLTATVTDKAGQRVSSAPQQIEVFPPFRLIPRKVALIIGATMQITSEGGPQPQSNILFSISNGSVAEVNGAGLVRGLAVGNGTVSGVVQAVDAETGKLVIVSQDLVEVEVLLLQAVRIRAPITRMRTGTQMPVYITGITNNQNPFSFGNAVPGLTFHWSVTKRDILDVRGRHHEVTLRARGSGLSLKHILRLSQASIRLPAQYNFAMSVHGRVKGRTGLRVVVKALDPTAGQLLGRAKELSDEIQIQVKNRGAGATCEKSQPLPSGHQFPMACNSVSHLAPWLPVPEKRVPERASSTSQEIKQPLFQVFEKLLLLNPEIEAEQILMSPNSFLKLQTNRDGTASLSYRVLDGPEKVPLVHIDEKGFLVSGSAIGTATIQVTAQEPFGANQTITVAVKVSPVSYLRLSMSPALHTQSKEALAALPLGVTVTFTVHPHDNSGDVFHAHNSVLNFATNRDEFVQVGKGATNNTWVVRAVSVGLTLLSVWDTEHAGLSDFVPLPVLQAISPELPGPVVVGDVLCLTTVLVSLEGLSGTWSSSANSILQVDPKTGVAVARDAGSVTVYYEVTGHLRTYKEMVIGVPQRIVAHHLRPVQTSFQDAAASRVMVTVGDGTANLRGACSPAQLEVIDTLHPESLIGCELQFKQDFFDFPARDVFTAEPGFDTALGRYLCSVTMHRLTDKQLKHLSMKKTMLVVTASLLGGHVSAEQLGAEVPFSPGLYADQAEILLSNHFTSSEVKVFGAVEILDNLEVKSGSPAVLAFVKEKSLGLPSFVTYTVSVSDPTAGSQGPLSTALTFSSPVTYQAITVPVTVAFVMDRHGAGLYGASLFQHFLDSYQVMFFTLFALLAGTAVMIIAYHAVCTPRELLVPPALSPRASPQHSPHCE</sequence>
<organism evidence="12 13">
    <name type="scientific">Galemys pyrenaicus</name>
    <name type="common">Iberian desman</name>
    <name type="synonym">Pyrenean desman</name>
    <dbReference type="NCBI Taxonomy" id="202257"/>
    <lineage>
        <taxon>Eukaryota</taxon>
        <taxon>Metazoa</taxon>
        <taxon>Chordata</taxon>
        <taxon>Craniata</taxon>
        <taxon>Vertebrata</taxon>
        <taxon>Euteleostomi</taxon>
        <taxon>Mammalia</taxon>
        <taxon>Eutheria</taxon>
        <taxon>Laurasiatheria</taxon>
        <taxon>Eulipotyphla</taxon>
        <taxon>Talpidae</taxon>
        <taxon>Galemys</taxon>
    </lineage>
</organism>
<dbReference type="Pfam" id="PF25354">
    <property type="entry name" value="Ig_NUP210_16th"/>
    <property type="match status" value="1"/>
</dbReference>
<dbReference type="PANTHER" id="PTHR23019">
    <property type="entry name" value="NUCLEAR PORE MEMBRANE GLYCOPROTEIN GP210-RELATED"/>
    <property type="match status" value="1"/>
</dbReference>
<dbReference type="Pfam" id="PF24991">
    <property type="entry name" value="Ig_NUP210_4th"/>
    <property type="match status" value="1"/>
</dbReference>
<feature type="domain" description="BIG2" evidence="11">
    <location>
        <begin position="1176"/>
        <end position="1251"/>
    </location>
</feature>
<dbReference type="GO" id="GO:0031965">
    <property type="term" value="C:nuclear membrane"/>
    <property type="evidence" value="ECO:0007669"/>
    <property type="project" value="UniProtKB-SubCell"/>
</dbReference>
<evidence type="ECO:0000256" key="8">
    <source>
        <dbReference type="ARBA" id="ARBA00023242"/>
    </source>
</evidence>
<evidence type="ECO:0000256" key="4">
    <source>
        <dbReference type="ARBA" id="ARBA00022729"/>
    </source>
</evidence>
<dbReference type="EMBL" id="JAGFMF010011663">
    <property type="protein sequence ID" value="KAG8516908.1"/>
    <property type="molecule type" value="Genomic_DNA"/>
</dbReference>
<accession>A0A8J6DSP3</accession>
<dbReference type="InterPro" id="IPR058779">
    <property type="entry name" value="Ig_NUP210_13th"/>
</dbReference>
<protein>
    <submittedName>
        <fullName evidence="12">Nuclear pore membrane glycoprotein 210</fullName>
    </submittedName>
</protein>
<evidence type="ECO:0000256" key="10">
    <source>
        <dbReference type="SAM" id="SignalP"/>
    </source>
</evidence>
<comment type="subcellular location">
    <subcellularLocation>
        <location evidence="1">Nucleus membrane</location>
        <topology evidence="1">Single-pass membrane protein</topology>
    </subcellularLocation>
</comment>
<dbReference type="SMART" id="SM00635">
    <property type="entry name" value="BID_2"/>
    <property type="match status" value="1"/>
</dbReference>
<evidence type="ECO:0000256" key="5">
    <source>
        <dbReference type="ARBA" id="ARBA00022989"/>
    </source>
</evidence>